<reference evidence="3 4" key="1">
    <citation type="submission" date="2015-09" db="EMBL/GenBank/DDBJ databases">
        <authorList>
            <consortium name="Pathogen Informatics"/>
        </authorList>
    </citation>
    <scope>NUCLEOTIDE SEQUENCE [LARGE SCALE GENOMIC DNA]</scope>
    <source>
        <strain evidence="3 4">2789STDY5834841</strain>
    </source>
</reference>
<dbReference type="EMBL" id="CYZO01000018">
    <property type="protein sequence ID" value="CUO08666.1"/>
    <property type="molecule type" value="Genomic_DNA"/>
</dbReference>
<dbReference type="AlphaFoldDB" id="A0A174CAF6"/>
<dbReference type="SUPFAM" id="SSF53041">
    <property type="entry name" value="Resolvase-like"/>
    <property type="match status" value="1"/>
</dbReference>
<dbReference type="Pfam" id="PF00239">
    <property type="entry name" value="Resolvase"/>
    <property type="match status" value="1"/>
</dbReference>
<evidence type="ECO:0000313" key="4">
    <source>
        <dbReference type="Proteomes" id="UP000095787"/>
    </source>
</evidence>
<dbReference type="InterPro" id="IPR011109">
    <property type="entry name" value="DNA_bind_recombinase_dom"/>
</dbReference>
<dbReference type="PANTHER" id="PTHR30461:SF23">
    <property type="entry name" value="DNA RECOMBINASE-RELATED"/>
    <property type="match status" value="1"/>
</dbReference>
<dbReference type="RefSeq" id="WP_055159053.1">
    <property type="nucleotide sequence ID" value="NZ_CYZO01000018.1"/>
</dbReference>
<sequence>MSYFIYARKSRKDADLEALGIDVLERHITTLLELAKTLSLPIGAIYREVVSGDSIDSRPVMSQVMAEVESCMWDGCLVMDVDRLARGDTIDQGRVQRAFFYSNTKIVTPNKTYDPANEYDNEYFEFSLFMSRREYATIKRRMQRGRERSSSDGYYVGNIPPYGWRRVIAPDGKHFSLAPDPTESPVLDLMYDLCGNKQYGYQKACTHMAEMGILSRSGRPFTPSTLKGIISNPANIGKVRWGHRKTVRTVKDGKISRSRPHSSDYILADAVWPPRISADLFQRANQPKGSCSTPVRDDRPIQNIFAGLVRCSQCGRLMVRKKAHTKTPYDILICQYTECPTVGIRIDELELALLEWLRNYIDKYELTDALPEDVENVAAKEAIVKNFEKEHETLLKQRESLFDFLEQGIYTKEIFIERSNALERRVKECMEHIISAQNDLHATLALQANRKNFVPRCKNLLGEWGRLTIPEKNSALKVLIEKIMFTKTKRNKKGQDRSDFEIDVFPKVPK</sequence>
<evidence type="ECO:0000313" key="3">
    <source>
        <dbReference type="EMBL" id="CUO08666.1"/>
    </source>
</evidence>
<feature type="domain" description="Recombinase" evidence="2">
    <location>
        <begin position="161"/>
        <end position="294"/>
    </location>
</feature>
<dbReference type="GO" id="GO:0003677">
    <property type="term" value="F:DNA binding"/>
    <property type="evidence" value="ECO:0007669"/>
    <property type="project" value="InterPro"/>
</dbReference>
<dbReference type="SMART" id="SM00857">
    <property type="entry name" value="Resolvase"/>
    <property type="match status" value="1"/>
</dbReference>
<evidence type="ECO:0000259" key="2">
    <source>
        <dbReference type="PROSITE" id="PS51737"/>
    </source>
</evidence>
<dbReference type="PROSITE" id="PS51736">
    <property type="entry name" value="RECOMBINASES_3"/>
    <property type="match status" value="1"/>
</dbReference>
<dbReference type="CDD" id="cd00338">
    <property type="entry name" value="Ser_Recombinase"/>
    <property type="match status" value="1"/>
</dbReference>
<dbReference type="GO" id="GO:0000150">
    <property type="term" value="F:DNA strand exchange activity"/>
    <property type="evidence" value="ECO:0007669"/>
    <property type="project" value="InterPro"/>
</dbReference>
<dbReference type="InterPro" id="IPR050639">
    <property type="entry name" value="SSR_resolvase"/>
</dbReference>
<name>A0A174CAF6_9FIRM</name>
<dbReference type="Proteomes" id="UP000095787">
    <property type="component" value="Unassembled WGS sequence"/>
</dbReference>
<protein>
    <submittedName>
        <fullName evidence="3">Resolvase, N terminal domain</fullName>
    </submittedName>
</protein>
<accession>A0A174CAF6</accession>
<organism evidence="3 4">
    <name type="scientific">[Ruminococcus] torques</name>
    <dbReference type="NCBI Taxonomy" id="33039"/>
    <lineage>
        <taxon>Bacteria</taxon>
        <taxon>Bacillati</taxon>
        <taxon>Bacillota</taxon>
        <taxon>Clostridia</taxon>
        <taxon>Lachnospirales</taxon>
        <taxon>Lachnospiraceae</taxon>
        <taxon>Mediterraneibacter</taxon>
    </lineage>
</organism>
<dbReference type="Pfam" id="PF07508">
    <property type="entry name" value="Recombinase"/>
    <property type="match status" value="1"/>
</dbReference>
<evidence type="ECO:0000259" key="1">
    <source>
        <dbReference type="PROSITE" id="PS51736"/>
    </source>
</evidence>
<gene>
    <name evidence="3" type="ORF">ERS852456_01576</name>
</gene>
<dbReference type="InterPro" id="IPR006119">
    <property type="entry name" value="Resolv_N"/>
</dbReference>
<dbReference type="InterPro" id="IPR025827">
    <property type="entry name" value="Zn_ribbon_recom_dom"/>
</dbReference>
<dbReference type="Gene3D" id="3.90.1750.20">
    <property type="entry name" value="Putative Large Serine Recombinase, Chain B, Domain 2"/>
    <property type="match status" value="1"/>
</dbReference>
<dbReference type="InterPro" id="IPR036162">
    <property type="entry name" value="Resolvase-like_N_sf"/>
</dbReference>
<dbReference type="InterPro" id="IPR038109">
    <property type="entry name" value="DNA_bind_recomb_sf"/>
</dbReference>
<dbReference type="Pfam" id="PF13408">
    <property type="entry name" value="Zn_ribbon_recom"/>
    <property type="match status" value="1"/>
</dbReference>
<dbReference type="PANTHER" id="PTHR30461">
    <property type="entry name" value="DNA-INVERTASE FROM LAMBDOID PROPHAGE"/>
    <property type="match status" value="1"/>
</dbReference>
<feature type="domain" description="Resolvase/invertase-type recombinase catalytic" evidence="1">
    <location>
        <begin position="2"/>
        <end position="153"/>
    </location>
</feature>
<dbReference type="Gene3D" id="3.40.50.1390">
    <property type="entry name" value="Resolvase, N-terminal catalytic domain"/>
    <property type="match status" value="1"/>
</dbReference>
<proteinExistence type="predicted"/>
<dbReference type="PROSITE" id="PS51737">
    <property type="entry name" value="RECOMBINASE_DNA_BIND"/>
    <property type="match status" value="1"/>
</dbReference>